<feature type="transmembrane region" description="Helical" evidence="7">
    <location>
        <begin position="286"/>
        <end position="303"/>
    </location>
</feature>
<dbReference type="GO" id="GO:0016887">
    <property type="term" value="F:ATP hydrolysis activity"/>
    <property type="evidence" value="ECO:0007669"/>
    <property type="project" value="InterPro"/>
</dbReference>
<dbReference type="AlphaFoldDB" id="A0A318EXW8"/>
<gene>
    <name evidence="10" type="ORF">C8E03_101525</name>
</gene>
<dbReference type="SUPFAM" id="SSF90123">
    <property type="entry name" value="ABC transporter transmembrane region"/>
    <property type="match status" value="1"/>
</dbReference>
<accession>A0A318EXW8</accession>
<name>A0A318EXW8_9FIRM</name>
<dbReference type="Proteomes" id="UP000247523">
    <property type="component" value="Unassembled WGS sequence"/>
</dbReference>
<dbReference type="SUPFAM" id="SSF52540">
    <property type="entry name" value="P-loop containing nucleoside triphosphate hydrolases"/>
    <property type="match status" value="1"/>
</dbReference>
<dbReference type="PANTHER" id="PTHR24221">
    <property type="entry name" value="ATP-BINDING CASSETTE SUB-FAMILY B"/>
    <property type="match status" value="1"/>
</dbReference>
<dbReference type="InterPro" id="IPR003593">
    <property type="entry name" value="AAA+_ATPase"/>
</dbReference>
<dbReference type="Gene3D" id="3.40.50.300">
    <property type="entry name" value="P-loop containing nucleotide triphosphate hydrolases"/>
    <property type="match status" value="1"/>
</dbReference>
<dbReference type="PROSITE" id="PS00211">
    <property type="entry name" value="ABC_TRANSPORTER_1"/>
    <property type="match status" value="1"/>
</dbReference>
<evidence type="ECO:0000256" key="6">
    <source>
        <dbReference type="ARBA" id="ARBA00023136"/>
    </source>
</evidence>
<proteinExistence type="predicted"/>
<dbReference type="PROSITE" id="PS50893">
    <property type="entry name" value="ABC_TRANSPORTER_2"/>
    <property type="match status" value="1"/>
</dbReference>
<dbReference type="GO" id="GO:0005524">
    <property type="term" value="F:ATP binding"/>
    <property type="evidence" value="ECO:0007669"/>
    <property type="project" value="UniProtKB-KW"/>
</dbReference>
<reference evidence="10 11" key="1">
    <citation type="submission" date="2018-05" db="EMBL/GenBank/DDBJ databases">
        <title>Genomic Encyclopedia of Type Strains, Phase IV (KMG-IV): sequencing the most valuable type-strain genomes for metagenomic binning, comparative biology and taxonomic classification.</title>
        <authorList>
            <person name="Goeker M."/>
        </authorList>
    </citation>
    <scope>NUCLEOTIDE SEQUENCE [LARGE SCALE GENOMIC DNA]</scope>
    <source>
        <strain evidence="10 11">DSM 28816</strain>
    </source>
</reference>
<evidence type="ECO:0000313" key="11">
    <source>
        <dbReference type="Proteomes" id="UP000247523"/>
    </source>
</evidence>
<feature type="domain" description="ABC transmembrane type-1" evidence="9">
    <location>
        <begin position="35"/>
        <end position="317"/>
    </location>
</feature>
<comment type="subcellular location">
    <subcellularLocation>
        <location evidence="1">Cell membrane</location>
        <topology evidence="1">Multi-pass membrane protein</topology>
    </subcellularLocation>
</comment>
<protein>
    <submittedName>
        <fullName evidence="10">ATP-binding cassette subfamily B protein</fullName>
    </submittedName>
</protein>
<dbReference type="InterPro" id="IPR036640">
    <property type="entry name" value="ABC1_TM_sf"/>
</dbReference>
<feature type="transmembrane region" description="Helical" evidence="7">
    <location>
        <begin position="72"/>
        <end position="95"/>
    </location>
</feature>
<dbReference type="GO" id="GO:0005886">
    <property type="term" value="C:plasma membrane"/>
    <property type="evidence" value="ECO:0007669"/>
    <property type="project" value="UniProtKB-SubCell"/>
</dbReference>
<evidence type="ECO:0000259" key="8">
    <source>
        <dbReference type="PROSITE" id="PS50893"/>
    </source>
</evidence>
<dbReference type="GO" id="GO:0140359">
    <property type="term" value="F:ABC-type transporter activity"/>
    <property type="evidence" value="ECO:0007669"/>
    <property type="project" value="InterPro"/>
</dbReference>
<evidence type="ECO:0000256" key="7">
    <source>
        <dbReference type="SAM" id="Phobius"/>
    </source>
</evidence>
<dbReference type="FunFam" id="3.40.50.300:FF:000218">
    <property type="entry name" value="Multidrug ABC transporter ATP-binding protein"/>
    <property type="match status" value="1"/>
</dbReference>
<keyword evidence="2 7" id="KW-0812">Transmembrane</keyword>
<organism evidence="10 11">
    <name type="scientific">Lachnotalea glycerini</name>
    <dbReference type="NCBI Taxonomy" id="1763509"/>
    <lineage>
        <taxon>Bacteria</taxon>
        <taxon>Bacillati</taxon>
        <taxon>Bacillota</taxon>
        <taxon>Clostridia</taxon>
        <taxon>Lachnospirales</taxon>
        <taxon>Lachnospiraceae</taxon>
        <taxon>Lachnotalea</taxon>
    </lineage>
</organism>
<evidence type="ECO:0000259" key="9">
    <source>
        <dbReference type="PROSITE" id="PS50929"/>
    </source>
</evidence>
<dbReference type="InterPro" id="IPR011527">
    <property type="entry name" value="ABC1_TM_dom"/>
</dbReference>
<dbReference type="Pfam" id="PF00005">
    <property type="entry name" value="ABC_tran"/>
    <property type="match status" value="1"/>
</dbReference>
<evidence type="ECO:0000256" key="1">
    <source>
        <dbReference type="ARBA" id="ARBA00004651"/>
    </source>
</evidence>
<sequence length="597" mass="66452">MDIAIKKGTKMMKKKESSVHLLLKWAGKDKYYLYLSILCSLISGLCTMIPYYGVYQVITAIYQNSCTKEVLFHNSILIFVSIVLRFVLFGCSGGLSHKGAYRTLYKVRCMIIDHMAKVGLGVLSEHNSGAIKTILNEDIEKLELFLAHHLPELIYYMCGPIAVFLYLCFVNLPLALVSLIPLILAMAVMGVMFSGMSKVLEDANQSLVNLNSVIIEYISGMKVIKAFHMGSNSFLKYKNTIEEENKIWNKISKKMGPPYAAYIVITECGLLFMVPIGGFFFLQGSLSLNVLLLFLFIGSLYLTELRPLQELGSNFAKVLHAVIKTKEILDIPIFEGGDDFPKRHAISLNNVCFAYPSNEKEPVLINCNLEINHGEKVALVGKSGAGKSTIIQLIARFYDTEKGSITIGGMDVQKLNYEQILENVSIVFQKTFLTRDSVFENIRMGTQATLTQVREAAKKAQIDSFIMSLPNGYETKVGSYGTRFSGGEKQRIAIARAILKNAPILILDEATSAADPENQVEIDKAIQNLCEGKTVIIVAHRLSALKICDRIAVVENHAVSCIGCHEDVLKESAYYKAAWESFHKARTFVYQMKGGLV</sequence>
<keyword evidence="3" id="KW-0547">Nucleotide-binding</keyword>
<evidence type="ECO:0000313" key="10">
    <source>
        <dbReference type="EMBL" id="PXV95894.1"/>
    </source>
</evidence>
<dbReference type="Pfam" id="PF00664">
    <property type="entry name" value="ABC_membrane"/>
    <property type="match status" value="1"/>
</dbReference>
<dbReference type="InterPro" id="IPR027417">
    <property type="entry name" value="P-loop_NTPase"/>
</dbReference>
<feature type="transmembrane region" description="Helical" evidence="7">
    <location>
        <begin position="259"/>
        <end position="280"/>
    </location>
</feature>
<evidence type="ECO:0000256" key="5">
    <source>
        <dbReference type="ARBA" id="ARBA00022989"/>
    </source>
</evidence>
<feature type="transmembrane region" description="Helical" evidence="7">
    <location>
        <begin position="31"/>
        <end position="52"/>
    </location>
</feature>
<dbReference type="PROSITE" id="PS50929">
    <property type="entry name" value="ABC_TM1F"/>
    <property type="match status" value="1"/>
</dbReference>
<feature type="domain" description="ABC transporter" evidence="8">
    <location>
        <begin position="346"/>
        <end position="581"/>
    </location>
</feature>
<dbReference type="Gene3D" id="1.20.1560.10">
    <property type="entry name" value="ABC transporter type 1, transmembrane domain"/>
    <property type="match status" value="1"/>
</dbReference>
<evidence type="ECO:0000256" key="2">
    <source>
        <dbReference type="ARBA" id="ARBA00022692"/>
    </source>
</evidence>
<dbReference type="PANTHER" id="PTHR24221:SF654">
    <property type="entry name" value="ATP-BINDING CASSETTE SUB-FAMILY B MEMBER 6"/>
    <property type="match status" value="1"/>
</dbReference>
<dbReference type="SMART" id="SM00382">
    <property type="entry name" value="AAA"/>
    <property type="match status" value="1"/>
</dbReference>
<evidence type="ECO:0000256" key="3">
    <source>
        <dbReference type="ARBA" id="ARBA00022741"/>
    </source>
</evidence>
<dbReference type="InterPro" id="IPR039421">
    <property type="entry name" value="Type_1_exporter"/>
</dbReference>
<dbReference type="InterPro" id="IPR003439">
    <property type="entry name" value="ABC_transporter-like_ATP-bd"/>
</dbReference>
<dbReference type="EMBL" id="QICS01000001">
    <property type="protein sequence ID" value="PXV95894.1"/>
    <property type="molecule type" value="Genomic_DNA"/>
</dbReference>
<evidence type="ECO:0000256" key="4">
    <source>
        <dbReference type="ARBA" id="ARBA00022840"/>
    </source>
</evidence>
<comment type="caution">
    <text evidence="10">The sequence shown here is derived from an EMBL/GenBank/DDBJ whole genome shotgun (WGS) entry which is preliminary data.</text>
</comment>
<keyword evidence="6 7" id="KW-0472">Membrane</keyword>
<dbReference type="InterPro" id="IPR017871">
    <property type="entry name" value="ABC_transporter-like_CS"/>
</dbReference>
<keyword evidence="5 7" id="KW-1133">Transmembrane helix</keyword>
<keyword evidence="4 10" id="KW-0067">ATP-binding</keyword>